<dbReference type="AlphaFoldDB" id="A0A3E0WMB7"/>
<sequence length="334" mass="38611">MSQFTLPNRQLTTEGKMRRLGIEFEFAGIELDIICELIVDLYGGEHKAERRFAHAVENTRWGTFVVEMDTTILKDENYRKYLDMIGFDPASVRRVEDFVGRIASTLVPHEIACPPIPFDEAHQIEALRERLRTQQALGTRAALRYAFGLHFNPEAPATDANTLLNYLRAFFLLLDHLQVAGKIDLARRIAPFINDFPEAYIFKVLAPQYQPDSAQLIDDYLEYNPTRNRPLDMLPLFAWIDAARVLRTMSHQQELIKPRPTFHYRLPNCLIDEEHWTIAHEWSGWVAVEALAEQPDAIAELSQAYLARHRQPVIGPDEQWANYIEQWLVSKNLA</sequence>
<name>A0A3E0WMB7_9GAMM</name>
<dbReference type="OrthoDB" id="5597599at2"/>
<evidence type="ECO:0000313" key="2">
    <source>
        <dbReference type="Proteomes" id="UP000256763"/>
    </source>
</evidence>
<evidence type="ECO:0000313" key="1">
    <source>
        <dbReference type="EMBL" id="RFA34092.1"/>
    </source>
</evidence>
<organism evidence="1 2">
    <name type="scientific">Alkalilimnicola ehrlichii</name>
    <dbReference type="NCBI Taxonomy" id="351052"/>
    <lineage>
        <taxon>Bacteria</taxon>
        <taxon>Pseudomonadati</taxon>
        <taxon>Pseudomonadota</taxon>
        <taxon>Gammaproteobacteria</taxon>
        <taxon>Chromatiales</taxon>
        <taxon>Ectothiorhodospiraceae</taxon>
        <taxon>Alkalilimnicola</taxon>
    </lineage>
</organism>
<protein>
    <recommendedName>
        <fullName evidence="3">Amidoligase enzyme</fullName>
    </recommendedName>
</protein>
<dbReference type="Proteomes" id="UP000256763">
    <property type="component" value="Unassembled WGS sequence"/>
</dbReference>
<dbReference type="Pfam" id="PF12224">
    <property type="entry name" value="Amidoligase_2"/>
    <property type="match status" value="1"/>
</dbReference>
<gene>
    <name evidence="1" type="ORF">CAL65_15655</name>
</gene>
<reference evidence="2" key="1">
    <citation type="submission" date="2017-05" db="EMBL/GenBank/DDBJ databases">
        <authorList>
            <person name="Sharma S."/>
            <person name="Sidhu C."/>
            <person name="Pinnaka A.K."/>
        </authorList>
    </citation>
    <scope>NUCLEOTIDE SEQUENCE [LARGE SCALE GENOMIC DNA]</scope>
    <source>
        <strain evidence="2">AK93</strain>
    </source>
</reference>
<dbReference type="RefSeq" id="WP_116303149.1">
    <property type="nucleotide sequence ID" value="NZ_NFZV01000018.1"/>
</dbReference>
<evidence type="ECO:0008006" key="3">
    <source>
        <dbReference type="Google" id="ProtNLM"/>
    </source>
</evidence>
<dbReference type="EMBL" id="NFZW01000017">
    <property type="protein sequence ID" value="RFA34092.1"/>
    <property type="molecule type" value="Genomic_DNA"/>
</dbReference>
<keyword evidence="2" id="KW-1185">Reference proteome</keyword>
<comment type="caution">
    <text evidence="1">The sequence shown here is derived from an EMBL/GenBank/DDBJ whole genome shotgun (WGS) entry which is preliminary data.</text>
</comment>
<accession>A0A3E0WMB7</accession>
<dbReference type="InterPro" id="IPR022025">
    <property type="entry name" value="Amidoligase_2"/>
</dbReference>
<proteinExistence type="predicted"/>